<keyword evidence="3" id="KW-1185">Reference proteome</keyword>
<dbReference type="SUPFAM" id="SSF51658">
    <property type="entry name" value="Xylose isomerase-like"/>
    <property type="match status" value="1"/>
</dbReference>
<protein>
    <recommendedName>
        <fullName evidence="1">Xylose isomerase-like TIM barrel domain-containing protein</fullName>
    </recommendedName>
</protein>
<evidence type="ECO:0000259" key="1">
    <source>
        <dbReference type="Pfam" id="PF01261"/>
    </source>
</evidence>
<dbReference type="InterPro" id="IPR036237">
    <property type="entry name" value="Xyl_isomerase-like_sf"/>
</dbReference>
<dbReference type="EMBL" id="ADLN01000012">
    <property type="protein sequence ID" value="EHI60783.1"/>
    <property type="molecule type" value="Genomic_DNA"/>
</dbReference>
<dbReference type="InterPro" id="IPR050312">
    <property type="entry name" value="IolE/XylAMocC-like"/>
</dbReference>
<sequence length="237" mass="27496">MPMNEDNWETWLHDIRKYSDWLGLEFSQTHPNFFEMFNPDTSGYEWNQEKVRRGIIGSGILGAKWAVFHIGTVCRADGSIDDEESLKANVEYLRPLLKLAHEHGVGLAFENLGANSFARIPENLIRLVDELDDDAAGICWDFGHANIMKLNQTESLRKIGKRLKATHIADNHGEMDEHLPPFFGNINWKEMVHCLREIEYEGDFTYEIQNITRNLPDEHRDTLIRYFVELGEYTLSL</sequence>
<dbReference type="Proteomes" id="UP000005384">
    <property type="component" value="Unassembled WGS sequence"/>
</dbReference>
<comment type="caution">
    <text evidence="2">The sequence shown here is derived from an EMBL/GenBank/DDBJ whole genome shotgun (WGS) entry which is preliminary data.</text>
</comment>
<dbReference type="PANTHER" id="PTHR12110:SF21">
    <property type="entry name" value="XYLOSE ISOMERASE-LIKE TIM BARREL DOMAIN-CONTAINING PROTEIN"/>
    <property type="match status" value="1"/>
</dbReference>
<dbReference type="InterPro" id="IPR013022">
    <property type="entry name" value="Xyl_isomerase-like_TIM-brl"/>
</dbReference>
<dbReference type="PANTHER" id="PTHR12110">
    <property type="entry name" value="HYDROXYPYRUVATE ISOMERASE"/>
    <property type="match status" value="1"/>
</dbReference>
<evidence type="ECO:0000313" key="2">
    <source>
        <dbReference type="EMBL" id="EHI60783.1"/>
    </source>
</evidence>
<organism evidence="2 3">
    <name type="scientific">Hungatella hathewayi WAL-18680</name>
    <dbReference type="NCBI Taxonomy" id="742737"/>
    <lineage>
        <taxon>Bacteria</taxon>
        <taxon>Bacillati</taxon>
        <taxon>Bacillota</taxon>
        <taxon>Clostridia</taxon>
        <taxon>Lachnospirales</taxon>
        <taxon>Lachnospiraceae</taxon>
        <taxon>Hungatella</taxon>
    </lineage>
</organism>
<accession>G5ICN7</accession>
<reference evidence="2 3" key="1">
    <citation type="submission" date="2011-08" db="EMBL/GenBank/DDBJ databases">
        <title>The Genome Sequence of Clostridium hathewayi WAL-18680.</title>
        <authorList>
            <consortium name="The Broad Institute Genome Sequencing Platform"/>
            <person name="Earl A."/>
            <person name="Ward D."/>
            <person name="Feldgarden M."/>
            <person name="Gevers D."/>
            <person name="Finegold S.M."/>
            <person name="Summanen P.H."/>
            <person name="Molitoris D.R."/>
            <person name="Song M."/>
            <person name="Daigneault M."/>
            <person name="Allen-Vercoe E."/>
            <person name="Young S.K."/>
            <person name="Zeng Q."/>
            <person name="Gargeya S."/>
            <person name="Fitzgerald M."/>
            <person name="Haas B."/>
            <person name="Abouelleil A."/>
            <person name="Alvarado L."/>
            <person name="Arachchi H.M."/>
            <person name="Berlin A."/>
            <person name="Brown A."/>
            <person name="Chapman S.B."/>
            <person name="Chen Z."/>
            <person name="Dunbar C."/>
            <person name="Freedman E."/>
            <person name="Gearin G."/>
            <person name="Gellesch M."/>
            <person name="Goldberg J."/>
            <person name="Griggs A."/>
            <person name="Gujja S."/>
            <person name="Heiman D."/>
            <person name="Howarth C."/>
            <person name="Larson L."/>
            <person name="Lui A."/>
            <person name="MacDonald P.J.P."/>
            <person name="Montmayeur A."/>
            <person name="Murphy C."/>
            <person name="Neiman D."/>
            <person name="Pearson M."/>
            <person name="Priest M."/>
            <person name="Roberts A."/>
            <person name="Saif S."/>
            <person name="Shea T."/>
            <person name="Shenoy N."/>
            <person name="Sisk P."/>
            <person name="Stolte C."/>
            <person name="Sykes S."/>
            <person name="Wortman J."/>
            <person name="Nusbaum C."/>
            <person name="Birren B."/>
        </authorList>
    </citation>
    <scope>NUCLEOTIDE SEQUENCE [LARGE SCALE GENOMIC DNA]</scope>
    <source>
        <strain evidence="2 3">WAL-18680</strain>
    </source>
</reference>
<dbReference type="PATRIC" id="fig|742737.3.peg.1359"/>
<name>G5ICN7_9FIRM</name>
<dbReference type="RefSeq" id="WP_006779331.1">
    <property type="nucleotide sequence ID" value="NZ_JH379027.1"/>
</dbReference>
<evidence type="ECO:0000313" key="3">
    <source>
        <dbReference type="Proteomes" id="UP000005384"/>
    </source>
</evidence>
<proteinExistence type="predicted"/>
<dbReference type="AlphaFoldDB" id="G5ICN7"/>
<feature type="domain" description="Xylose isomerase-like TIM barrel" evidence="1">
    <location>
        <begin position="11"/>
        <end position="217"/>
    </location>
</feature>
<dbReference type="Gene3D" id="3.20.20.150">
    <property type="entry name" value="Divalent-metal-dependent TIM barrel enzymes"/>
    <property type="match status" value="1"/>
</dbReference>
<gene>
    <name evidence="2" type="ORF">HMPREF9473_01347</name>
</gene>
<dbReference type="Pfam" id="PF01261">
    <property type="entry name" value="AP_endonuc_2"/>
    <property type="match status" value="1"/>
</dbReference>
<dbReference type="HOGENOM" id="CLU_081792_1_0_9"/>